<dbReference type="AlphaFoldDB" id="A0A1D1VQ69"/>
<proteinExistence type="predicted"/>
<reference evidence="1 2" key="1">
    <citation type="journal article" date="2016" name="Nat. Commun.">
        <title>Extremotolerant tardigrade genome and improved radiotolerance of human cultured cells by tardigrade-unique protein.</title>
        <authorList>
            <person name="Hashimoto T."/>
            <person name="Horikawa D.D."/>
            <person name="Saito Y."/>
            <person name="Kuwahara H."/>
            <person name="Kozuka-Hata H."/>
            <person name="Shin-I T."/>
            <person name="Minakuchi Y."/>
            <person name="Ohishi K."/>
            <person name="Motoyama A."/>
            <person name="Aizu T."/>
            <person name="Enomoto A."/>
            <person name="Kondo K."/>
            <person name="Tanaka S."/>
            <person name="Hara Y."/>
            <person name="Koshikawa S."/>
            <person name="Sagara H."/>
            <person name="Miura T."/>
            <person name="Yokobori S."/>
            <person name="Miyagawa K."/>
            <person name="Suzuki Y."/>
            <person name="Kubo T."/>
            <person name="Oyama M."/>
            <person name="Kohara Y."/>
            <person name="Fujiyama A."/>
            <person name="Arakawa K."/>
            <person name="Katayama T."/>
            <person name="Toyoda A."/>
            <person name="Kunieda T."/>
        </authorList>
    </citation>
    <scope>NUCLEOTIDE SEQUENCE [LARGE SCALE GENOMIC DNA]</scope>
    <source>
        <strain evidence="1 2">YOKOZUNA-1</strain>
    </source>
</reference>
<comment type="caution">
    <text evidence="1">The sequence shown here is derived from an EMBL/GenBank/DDBJ whole genome shotgun (WGS) entry which is preliminary data.</text>
</comment>
<accession>A0A1D1VQ69</accession>
<sequence>MLTTTVCRPTVVGDLPQAQQNKWQMCRKILCNLYKGWRAPDAPNN</sequence>
<dbReference type="EMBL" id="BDGG01000010">
    <property type="protein sequence ID" value="GAV03727.1"/>
    <property type="molecule type" value="Genomic_DNA"/>
</dbReference>
<organism evidence="1 2">
    <name type="scientific">Ramazzottius varieornatus</name>
    <name type="common">Water bear</name>
    <name type="synonym">Tardigrade</name>
    <dbReference type="NCBI Taxonomy" id="947166"/>
    <lineage>
        <taxon>Eukaryota</taxon>
        <taxon>Metazoa</taxon>
        <taxon>Ecdysozoa</taxon>
        <taxon>Tardigrada</taxon>
        <taxon>Eutardigrada</taxon>
        <taxon>Parachela</taxon>
        <taxon>Hypsibioidea</taxon>
        <taxon>Ramazzottiidae</taxon>
        <taxon>Ramazzottius</taxon>
    </lineage>
</organism>
<evidence type="ECO:0000313" key="1">
    <source>
        <dbReference type="EMBL" id="GAV03727.1"/>
    </source>
</evidence>
<dbReference type="Proteomes" id="UP000186922">
    <property type="component" value="Unassembled WGS sequence"/>
</dbReference>
<evidence type="ECO:0000313" key="2">
    <source>
        <dbReference type="Proteomes" id="UP000186922"/>
    </source>
</evidence>
<keyword evidence="2" id="KW-1185">Reference proteome</keyword>
<gene>
    <name evidence="1" type="primary">RvY_14115-1</name>
    <name evidence="1" type="synonym">RvY_14115.1</name>
    <name evidence="1" type="ORF">RvY_14115</name>
</gene>
<protein>
    <submittedName>
        <fullName evidence="1">Uncharacterized protein</fullName>
    </submittedName>
</protein>
<name>A0A1D1VQ69_RAMVA</name>